<evidence type="ECO:0000256" key="7">
    <source>
        <dbReference type="RuleBase" id="RU366031"/>
    </source>
</evidence>
<accession>A0A7S0PP94</accession>
<keyword evidence="5 7" id="KW-0627">Porphyrin biosynthesis</keyword>
<dbReference type="GO" id="GO:0006782">
    <property type="term" value="P:protoporphyrinogen IX biosynthetic process"/>
    <property type="evidence" value="ECO:0007669"/>
    <property type="project" value="UniProtKB-UniRule"/>
</dbReference>
<dbReference type="EC" id="4.2.1.75" evidence="3 7"/>
<dbReference type="EMBL" id="HBEW01004522">
    <property type="protein sequence ID" value="CAD8582281.1"/>
    <property type="molecule type" value="Transcribed_RNA"/>
</dbReference>
<evidence type="ECO:0000256" key="2">
    <source>
        <dbReference type="ARBA" id="ARBA00008133"/>
    </source>
</evidence>
<keyword evidence="4 7" id="KW-0456">Lyase</keyword>
<comment type="catalytic activity">
    <reaction evidence="6 7">
        <text>hydroxymethylbilane = uroporphyrinogen III + H2O</text>
        <dbReference type="Rhea" id="RHEA:18965"/>
        <dbReference type="ChEBI" id="CHEBI:15377"/>
        <dbReference type="ChEBI" id="CHEBI:57308"/>
        <dbReference type="ChEBI" id="CHEBI:57845"/>
        <dbReference type="EC" id="4.2.1.75"/>
    </reaction>
</comment>
<dbReference type="Pfam" id="PF02602">
    <property type="entry name" value="HEM4"/>
    <property type="match status" value="1"/>
</dbReference>
<proteinExistence type="inferred from homology"/>
<organism evidence="9">
    <name type="scientific">Ostreococcus mediterraneus</name>
    <dbReference type="NCBI Taxonomy" id="1486918"/>
    <lineage>
        <taxon>Eukaryota</taxon>
        <taxon>Viridiplantae</taxon>
        <taxon>Chlorophyta</taxon>
        <taxon>Mamiellophyceae</taxon>
        <taxon>Mamiellales</taxon>
        <taxon>Bathycoccaceae</taxon>
        <taxon>Ostreococcus</taxon>
    </lineage>
</organism>
<evidence type="ECO:0000256" key="4">
    <source>
        <dbReference type="ARBA" id="ARBA00023239"/>
    </source>
</evidence>
<dbReference type="CDD" id="cd06578">
    <property type="entry name" value="HemD"/>
    <property type="match status" value="1"/>
</dbReference>
<dbReference type="GO" id="GO:0004852">
    <property type="term" value="F:uroporphyrinogen-III synthase activity"/>
    <property type="evidence" value="ECO:0007669"/>
    <property type="project" value="UniProtKB-UniRule"/>
</dbReference>
<dbReference type="InterPro" id="IPR003754">
    <property type="entry name" value="4pyrrol_synth_uPrphyn_synth"/>
</dbReference>
<dbReference type="PANTHER" id="PTHR38042:SF1">
    <property type="entry name" value="UROPORPHYRINOGEN-III SYNTHASE, CHLOROPLASTIC"/>
    <property type="match status" value="1"/>
</dbReference>
<sequence length="322" mass="34653">MSFVVVSSSSRVARFTLVSAGTQHQSHRRATHARVSHHCVRTHASTSDDSVTRVYTDKKVVVTRELGKNGALMNVLKSRGVTCLEMPLIEAVDGEDLESLPEVLLGEKWDWVCVTSPEAAKVFIEGYEKAGKPSGVRCATVGVATGKVLATAYPDVFALDKQFIPSKATAVTLVKELPCDQGSLVLYPASKKAATTLEEGLESRGATVVRLNTYSTEPVENLDPKIVQEAVRADVVTFGSPSAVRAWVDLCGGALYEHITSAEGVFQPAYVCIGETSAEACANCELPDVFYPENPGMDGWAETVFLALDLPTTDRWGGLSRE</sequence>
<evidence type="ECO:0000256" key="5">
    <source>
        <dbReference type="ARBA" id="ARBA00023244"/>
    </source>
</evidence>
<feature type="domain" description="Tetrapyrrole biosynthesis uroporphyrinogen III synthase" evidence="8">
    <location>
        <begin position="75"/>
        <end position="301"/>
    </location>
</feature>
<gene>
    <name evidence="9" type="ORF">OMED0929_LOCUS3771</name>
</gene>
<dbReference type="PANTHER" id="PTHR38042">
    <property type="entry name" value="UROPORPHYRINOGEN-III SYNTHASE, CHLOROPLASTIC"/>
    <property type="match status" value="1"/>
</dbReference>
<comment type="similarity">
    <text evidence="2 7">Belongs to the uroporphyrinogen-III synthase family.</text>
</comment>
<dbReference type="SUPFAM" id="SSF69618">
    <property type="entry name" value="HemD-like"/>
    <property type="match status" value="1"/>
</dbReference>
<comment type="function">
    <text evidence="7">Catalyzes cyclization of the linear tetrapyrrole, hydroxymethylbilane, to the macrocyclic uroporphyrinogen III.</text>
</comment>
<comment type="pathway">
    <text evidence="1 7">Porphyrin-containing compound metabolism; protoporphyrin-IX biosynthesis; coproporphyrinogen-III from 5-aminolevulinate: step 3/4.</text>
</comment>
<dbReference type="InterPro" id="IPR039793">
    <property type="entry name" value="UROS/Hem4"/>
</dbReference>
<dbReference type="GO" id="GO:0006780">
    <property type="term" value="P:uroporphyrinogen III biosynthetic process"/>
    <property type="evidence" value="ECO:0007669"/>
    <property type="project" value="UniProtKB-UniRule"/>
</dbReference>
<evidence type="ECO:0000256" key="3">
    <source>
        <dbReference type="ARBA" id="ARBA00013109"/>
    </source>
</evidence>
<evidence type="ECO:0000256" key="6">
    <source>
        <dbReference type="ARBA" id="ARBA00048617"/>
    </source>
</evidence>
<name>A0A7S0PP94_9CHLO</name>
<evidence type="ECO:0000313" key="9">
    <source>
        <dbReference type="EMBL" id="CAD8582281.1"/>
    </source>
</evidence>
<protein>
    <recommendedName>
        <fullName evidence="3 7">Uroporphyrinogen-III synthase</fullName>
        <ecNumber evidence="3 7">4.2.1.75</ecNumber>
    </recommendedName>
</protein>
<reference evidence="9" key="1">
    <citation type="submission" date="2021-01" db="EMBL/GenBank/DDBJ databases">
        <authorList>
            <person name="Corre E."/>
            <person name="Pelletier E."/>
            <person name="Niang G."/>
            <person name="Scheremetjew M."/>
            <person name="Finn R."/>
            <person name="Kale V."/>
            <person name="Holt S."/>
            <person name="Cochrane G."/>
            <person name="Meng A."/>
            <person name="Brown T."/>
            <person name="Cohen L."/>
        </authorList>
    </citation>
    <scope>NUCLEOTIDE SEQUENCE</scope>
    <source>
        <strain evidence="9">Clade-D-RCC2572</strain>
    </source>
</reference>
<dbReference type="AlphaFoldDB" id="A0A7S0PP94"/>
<dbReference type="UniPathway" id="UPA00251">
    <property type="reaction ID" value="UER00320"/>
</dbReference>
<evidence type="ECO:0000256" key="1">
    <source>
        <dbReference type="ARBA" id="ARBA00004772"/>
    </source>
</evidence>
<evidence type="ECO:0000259" key="8">
    <source>
        <dbReference type="Pfam" id="PF02602"/>
    </source>
</evidence>
<dbReference type="InterPro" id="IPR036108">
    <property type="entry name" value="4pyrrol_syn_uPrphyn_synt_sf"/>
</dbReference>
<dbReference type="Gene3D" id="3.40.50.10090">
    <property type="match status" value="2"/>
</dbReference>